<evidence type="ECO:0000256" key="2">
    <source>
        <dbReference type="ARBA" id="ARBA00022475"/>
    </source>
</evidence>
<sequence length="257" mass="27821">MATISVVIPCYNDAGFLAVCLAALAAQTRPADEVIVVDNRSTDASAAVARAAGARVLPAPIPGIWPAASTGFDAATGEVIARLDADSIPPVDWLARIDATLTASPEVDILTGPGDFYDCSPALARLGRVAYIGGYFRAIGLWLARPPVFGSNFAMRRAVWLELRGQVHRDRADIHDDLDLSLHLGPSITVAYQHTLRVGISARPFQTWAGLRRRLEWAYRTLALHWPAASPWRIRAARRAWRAGAAGRAGQERREPA</sequence>
<comment type="caution">
    <text evidence="11">The sequence shown here is derived from an EMBL/GenBank/DDBJ whole genome shotgun (WGS) entry which is preliminary data.</text>
</comment>
<dbReference type="InterPro" id="IPR001173">
    <property type="entry name" value="Glyco_trans_2-like"/>
</dbReference>
<keyword evidence="3" id="KW-0328">Glycosyltransferase</keyword>
<comment type="subcellular location">
    <subcellularLocation>
        <location evidence="1">Cell membrane</location>
    </subcellularLocation>
</comment>
<evidence type="ECO:0000256" key="7">
    <source>
        <dbReference type="ARBA" id="ARBA00037904"/>
    </source>
</evidence>
<dbReference type="PANTHER" id="PTHR43646">
    <property type="entry name" value="GLYCOSYLTRANSFERASE"/>
    <property type="match status" value="1"/>
</dbReference>
<dbReference type="InterPro" id="IPR029044">
    <property type="entry name" value="Nucleotide-diphossugar_trans"/>
</dbReference>
<evidence type="ECO:0000259" key="10">
    <source>
        <dbReference type="Pfam" id="PF00535"/>
    </source>
</evidence>
<keyword evidence="5" id="KW-0472">Membrane</keyword>
<gene>
    <name evidence="11" type="ORF">E3O32_13350</name>
</gene>
<dbReference type="GO" id="GO:0016757">
    <property type="term" value="F:glycosyltransferase activity"/>
    <property type="evidence" value="ECO:0007669"/>
    <property type="project" value="UniProtKB-KW"/>
</dbReference>
<comment type="function">
    <text evidence="6">Catalyzes the glycosylation of 4,4'-diaponeurosporenoate, i.e. the esterification of glucose at the C1'' position with the carboxyl group of 4,4'-diaponeurosporenic acid, to form glycosyl-4,4'-diaponeurosporenoate. This is a step in the biosynthesis of staphyloxanthin, an orange pigment present in most staphylococci strains.</text>
</comment>
<proteinExistence type="inferred from homology"/>
<dbReference type="RefSeq" id="WP_134510307.1">
    <property type="nucleotide sequence ID" value="NZ_SOFM01000042.1"/>
</dbReference>
<evidence type="ECO:0000256" key="8">
    <source>
        <dbReference type="ARBA" id="ARBA00038120"/>
    </source>
</evidence>
<dbReference type="Gene3D" id="3.90.550.10">
    <property type="entry name" value="Spore Coat Polysaccharide Biosynthesis Protein SpsA, Chain A"/>
    <property type="match status" value="1"/>
</dbReference>
<dbReference type="GO" id="GO:0005886">
    <property type="term" value="C:plasma membrane"/>
    <property type="evidence" value="ECO:0007669"/>
    <property type="project" value="UniProtKB-SubCell"/>
</dbReference>
<evidence type="ECO:0000313" key="12">
    <source>
        <dbReference type="Proteomes" id="UP000297643"/>
    </source>
</evidence>
<dbReference type="Proteomes" id="UP000297643">
    <property type="component" value="Unassembled WGS sequence"/>
</dbReference>
<accession>A0A4R8W6S5</accession>
<keyword evidence="12" id="KW-1185">Reference proteome</keyword>
<comment type="similarity">
    <text evidence="8">Belongs to the glycosyltransferase 2 family. CrtQ subfamily.</text>
</comment>
<name>A0A4R8W6S5_9MICO</name>
<evidence type="ECO:0000256" key="6">
    <source>
        <dbReference type="ARBA" id="ARBA00037281"/>
    </source>
</evidence>
<evidence type="ECO:0000313" key="11">
    <source>
        <dbReference type="EMBL" id="TFC01441.1"/>
    </source>
</evidence>
<dbReference type="Pfam" id="PF00535">
    <property type="entry name" value="Glycos_transf_2"/>
    <property type="match status" value="1"/>
</dbReference>
<evidence type="ECO:0000256" key="5">
    <source>
        <dbReference type="ARBA" id="ARBA00023136"/>
    </source>
</evidence>
<evidence type="ECO:0000256" key="3">
    <source>
        <dbReference type="ARBA" id="ARBA00022676"/>
    </source>
</evidence>
<keyword evidence="4 11" id="KW-0808">Transferase</keyword>
<comment type="pathway">
    <text evidence="7">Carotenoid biosynthesis; staphyloxanthin biosynthesis; staphyloxanthin from farnesyl diphosphate: step 4/5.</text>
</comment>
<evidence type="ECO:0000256" key="9">
    <source>
        <dbReference type="ARBA" id="ARBA00040345"/>
    </source>
</evidence>
<reference evidence="11 12" key="1">
    <citation type="submission" date="2019-03" db="EMBL/GenBank/DDBJ databases">
        <title>Genomics of glacier-inhabiting Cryobacterium strains.</title>
        <authorList>
            <person name="Liu Q."/>
            <person name="Xin Y.-H."/>
        </authorList>
    </citation>
    <scope>NUCLEOTIDE SEQUENCE [LARGE SCALE GENOMIC DNA]</scope>
    <source>
        <strain evidence="11 12">RHLT2-21</strain>
    </source>
</reference>
<dbReference type="CDD" id="cd00761">
    <property type="entry name" value="Glyco_tranf_GTA_type"/>
    <property type="match status" value="1"/>
</dbReference>
<dbReference type="SUPFAM" id="SSF53448">
    <property type="entry name" value="Nucleotide-diphospho-sugar transferases"/>
    <property type="match status" value="1"/>
</dbReference>
<protein>
    <recommendedName>
        <fullName evidence="9">4,4'-diaponeurosporenoate glycosyltransferase</fullName>
    </recommendedName>
</protein>
<dbReference type="AlphaFoldDB" id="A0A4R8W6S5"/>
<evidence type="ECO:0000256" key="4">
    <source>
        <dbReference type="ARBA" id="ARBA00022679"/>
    </source>
</evidence>
<dbReference type="PANTHER" id="PTHR43646:SF2">
    <property type="entry name" value="GLYCOSYLTRANSFERASE 2-LIKE DOMAIN-CONTAINING PROTEIN"/>
    <property type="match status" value="1"/>
</dbReference>
<evidence type="ECO:0000256" key="1">
    <source>
        <dbReference type="ARBA" id="ARBA00004236"/>
    </source>
</evidence>
<keyword evidence="2" id="KW-1003">Cell membrane</keyword>
<dbReference type="EMBL" id="SOFM01000042">
    <property type="protein sequence ID" value="TFC01441.1"/>
    <property type="molecule type" value="Genomic_DNA"/>
</dbReference>
<organism evidence="11 12">
    <name type="scientific">Cryobacterium mannosilyticum</name>
    <dbReference type="NCBI Taxonomy" id="1259190"/>
    <lineage>
        <taxon>Bacteria</taxon>
        <taxon>Bacillati</taxon>
        <taxon>Actinomycetota</taxon>
        <taxon>Actinomycetes</taxon>
        <taxon>Micrococcales</taxon>
        <taxon>Microbacteriaceae</taxon>
        <taxon>Cryobacterium</taxon>
    </lineage>
</organism>
<feature type="domain" description="Glycosyltransferase 2-like" evidence="10">
    <location>
        <begin position="5"/>
        <end position="158"/>
    </location>
</feature>